<sequence length="101" mass="11670">MQRSHIPQDLVRCYPHRPSIFSTKSLQNRAFVQRSHISDLVSVQHSHMSETNRAVAPYTTSLTCNVPTYQFWSFFAPCSVPICDRAAYPHTKTQFMHRKCG</sequence>
<dbReference type="AlphaFoldDB" id="A0A735S3Q0"/>
<proteinExistence type="predicted"/>
<gene>
    <name evidence="1" type="ORF">GND63_004550</name>
</gene>
<dbReference type="EMBL" id="DAASVB010000039">
    <property type="protein sequence ID" value="HAE7147823.1"/>
    <property type="molecule type" value="Genomic_DNA"/>
</dbReference>
<evidence type="ECO:0000313" key="1">
    <source>
        <dbReference type="EMBL" id="HAE7147823.1"/>
    </source>
</evidence>
<name>A0A735S3Q0_SALNE</name>
<reference evidence="1" key="2">
    <citation type="submission" date="2018-07" db="EMBL/GenBank/DDBJ databases">
        <authorList>
            <consortium name="NCBI Pathogen Detection Project"/>
        </authorList>
    </citation>
    <scope>NUCLEOTIDE SEQUENCE</scope>
    <source>
        <strain evidence="1">NCTR-SF90</strain>
    </source>
</reference>
<protein>
    <submittedName>
        <fullName evidence="1">Uncharacterized protein</fullName>
    </submittedName>
</protein>
<reference evidence="1" key="1">
    <citation type="journal article" date="2018" name="Genome Biol.">
        <title>SKESA: strategic k-mer extension for scrupulous assemblies.</title>
        <authorList>
            <person name="Souvorov A."/>
            <person name="Agarwala R."/>
            <person name="Lipman D.J."/>
        </authorList>
    </citation>
    <scope>NUCLEOTIDE SEQUENCE</scope>
    <source>
        <strain evidence="1">NCTR-SF90</strain>
    </source>
</reference>
<comment type="caution">
    <text evidence="1">The sequence shown here is derived from an EMBL/GenBank/DDBJ whole genome shotgun (WGS) entry which is preliminary data.</text>
</comment>
<organism evidence="1">
    <name type="scientific">Salmonella newport</name>
    <dbReference type="NCBI Taxonomy" id="108619"/>
    <lineage>
        <taxon>Bacteria</taxon>
        <taxon>Pseudomonadati</taxon>
        <taxon>Pseudomonadota</taxon>
        <taxon>Gammaproteobacteria</taxon>
        <taxon>Enterobacterales</taxon>
        <taxon>Enterobacteriaceae</taxon>
        <taxon>Salmonella</taxon>
    </lineage>
</organism>
<accession>A0A735S3Q0</accession>